<evidence type="ECO:0000256" key="10">
    <source>
        <dbReference type="ARBA" id="ARBA00023014"/>
    </source>
</evidence>
<evidence type="ECO:0000256" key="8">
    <source>
        <dbReference type="ARBA" id="ARBA00022801"/>
    </source>
</evidence>
<dbReference type="InterPro" id="IPR051536">
    <property type="entry name" value="UDG_Type-4/5"/>
</dbReference>
<dbReference type="STRING" id="83401.SAMN05421742_10274"/>
<keyword evidence="5" id="KW-0004">4Fe-4S</keyword>
<dbReference type="InterPro" id="IPR005273">
    <property type="entry name" value="Ura-DNA_glyco_family4"/>
</dbReference>
<comment type="similarity">
    <text evidence="2">Belongs to the uracil-DNA glycosylase (UDG) superfamily. Type 4 (UDGa) family.</text>
</comment>
<dbReference type="GO" id="GO:0051539">
    <property type="term" value="F:4 iron, 4 sulfur cluster binding"/>
    <property type="evidence" value="ECO:0007669"/>
    <property type="project" value="UniProtKB-KW"/>
</dbReference>
<dbReference type="GO" id="GO:0046872">
    <property type="term" value="F:metal ion binding"/>
    <property type="evidence" value="ECO:0007669"/>
    <property type="project" value="UniProtKB-KW"/>
</dbReference>
<gene>
    <name evidence="14" type="ORF">SAMN05421742_10274</name>
</gene>
<evidence type="ECO:0000256" key="7">
    <source>
        <dbReference type="ARBA" id="ARBA00022763"/>
    </source>
</evidence>
<feature type="compositionally biased region" description="Pro residues" evidence="12">
    <location>
        <begin position="63"/>
        <end position="77"/>
    </location>
</feature>
<dbReference type="Pfam" id="PF03167">
    <property type="entry name" value="UDG"/>
    <property type="match status" value="1"/>
</dbReference>
<evidence type="ECO:0000256" key="2">
    <source>
        <dbReference type="ARBA" id="ARBA00006521"/>
    </source>
</evidence>
<organism evidence="14 15">
    <name type="scientific">Roseospirillum parvum</name>
    <dbReference type="NCBI Taxonomy" id="83401"/>
    <lineage>
        <taxon>Bacteria</taxon>
        <taxon>Pseudomonadati</taxon>
        <taxon>Pseudomonadota</taxon>
        <taxon>Alphaproteobacteria</taxon>
        <taxon>Rhodospirillales</taxon>
        <taxon>Rhodospirillaceae</taxon>
        <taxon>Roseospirillum</taxon>
    </lineage>
</organism>
<keyword evidence="10" id="KW-0411">Iron-sulfur</keyword>
<dbReference type="SMART" id="SM00987">
    <property type="entry name" value="UreE_C"/>
    <property type="match status" value="1"/>
</dbReference>
<evidence type="ECO:0000256" key="1">
    <source>
        <dbReference type="ARBA" id="ARBA00001400"/>
    </source>
</evidence>
<keyword evidence="9" id="KW-0408">Iron</keyword>
<keyword evidence="11" id="KW-0234">DNA repair</keyword>
<keyword evidence="7" id="KW-0227">DNA damage</keyword>
<evidence type="ECO:0000313" key="15">
    <source>
        <dbReference type="Proteomes" id="UP000217076"/>
    </source>
</evidence>
<dbReference type="GO" id="GO:0006281">
    <property type="term" value="P:DNA repair"/>
    <property type="evidence" value="ECO:0007669"/>
    <property type="project" value="UniProtKB-KW"/>
</dbReference>
<reference evidence="15" key="1">
    <citation type="submission" date="2016-10" db="EMBL/GenBank/DDBJ databases">
        <authorList>
            <person name="Varghese N."/>
            <person name="Submissions S."/>
        </authorList>
    </citation>
    <scope>NUCLEOTIDE SEQUENCE [LARGE SCALE GENOMIC DNA]</scope>
    <source>
        <strain evidence="15">930I</strain>
    </source>
</reference>
<keyword evidence="8" id="KW-0378">Hydrolase</keyword>
<dbReference type="EMBL" id="FNCV01000002">
    <property type="protein sequence ID" value="SDG66788.1"/>
    <property type="molecule type" value="Genomic_DNA"/>
</dbReference>
<dbReference type="NCBIfam" id="TIGR00758">
    <property type="entry name" value="UDG_fam4"/>
    <property type="match status" value="1"/>
</dbReference>
<dbReference type="SMART" id="SM00986">
    <property type="entry name" value="UDG"/>
    <property type="match status" value="1"/>
</dbReference>
<evidence type="ECO:0000256" key="6">
    <source>
        <dbReference type="ARBA" id="ARBA00022723"/>
    </source>
</evidence>
<feature type="domain" description="Uracil-DNA glycosylase-like" evidence="13">
    <location>
        <begin position="126"/>
        <end position="279"/>
    </location>
</feature>
<accession>A0A1G7W4F1</accession>
<protein>
    <recommendedName>
        <fullName evidence="4">Type-4 uracil-DNA glycosylase</fullName>
        <ecNumber evidence="3">3.2.2.27</ecNumber>
    </recommendedName>
</protein>
<dbReference type="PANTHER" id="PTHR33693">
    <property type="entry name" value="TYPE-5 URACIL-DNA GLYCOSYLASE"/>
    <property type="match status" value="1"/>
</dbReference>
<dbReference type="PANTHER" id="PTHR33693:SF1">
    <property type="entry name" value="TYPE-4 URACIL-DNA GLYCOSYLASE"/>
    <property type="match status" value="1"/>
</dbReference>
<evidence type="ECO:0000256" key="11">
    <source>
        <dbReference type="ARBA" id="ARBA00023204"/>
    </source>
</evidence>
<dbReference type="GO" id="GO:0004844">
    <property type="term" value="F:uracil DNA N-glycosylase activity"/>
    <property type="evidence" value="ECO:0007669"/>
    <property type="project" value="UniProtKB-EC"/>
</dbReference>
<evidence type="ECO:0000256" key="5">
    <source>
        <dbReference type="ARBA" id="ARBA00022485"/>
    </source>
</evidence>
<keyword evidence="15" id="KW-1185">Reference proteome</keyword>
<evidence type="ECO:0000256" key="9">
    <source>
        <dbReference type="ARBA" id="ARBA00023004"/>
    </source>
</evidence>
<sequence>MSPDVLKAEAAALAADPRALLAWYVEAGIDVAIGTTAPDRTQAPEPPPLAVVPMSTPDRPAAPARPRPAFQPGPGGPPGGRAVAVPAGQADAAHAAAQATSLEALQKALTSFTGCPLKDTATNTVFADGPVEAPVMVIGEAPGADEDRLGLPFVGASGRLLDRMLASIGLDRRENCYITNILPWRPPGNRKPDTTEVALCVPFIERHIALKDPRLLILVGGLAAQTLFAESAGITRLRGQWRDYATPGLPGPVPALATFHPAYLLRSPEQKRLAWRDLVAVRQKLDSLGLGG</sequence>
<dbReference type="RefSeq" id="WP_092615483.1">
    <property type="nucleotide sequence ID" value="NZ_FNCV01000002.1"/>
</dbReference>
<dbReference type="CDD" id="cd10030">
    <property type="entry name" value="UDG-F4_TTUDGA_SPO1dp_like"/>
    <property type="match status" value="1"/>
</dbReference>
<proteinExistence type="inferred from homology"/>
<dbReference type="Proteomes" id="UP000217076">
    <property type="component" value="Unassembled WGS sequence"/>
</dbReference>
<evidence type="ECO:0000313" key="14">
    <source>
        <dbReference type="EMBL" id="SDG66788.1"/>
    </source>
</evidence>
<name>A0A1G7W4F1_9PROT</name>
<evidence type="ECO:0000256" key="4">
    <source>
        <dbReference type="ARBA" id="ARBA00019403"/>
    </source>
</evidence>
<keyword evidence="6" id="KW-0479">Metal-binding</keyword>
<dbReference type="OrthoDB" id="5290748at2"/>
<evidence type="ECO:0000259" key="13">
    <source>
        <dbReference type="SMART" id="SM00986"/>
    </source>
</evidence>
<feature type="region of interest" description="Disordered" evidence="12">
    <location>
        <begin position="37"/>
        <end position="81"/>
    </location>
</feature>
<dbReference type="SUPFAM" id="SSF52141">
    <property type="entry name" value="Uracil-DNA glycosylase-like"/>
    <property type="match status" value="1"/>
</dbReference>
<comment type="catalytic activity">
    <reaction evidence="1">
        <text>Hydrolyzes single-stranded DNA or mismatched double-stranded DNA and polynucleotides, releasing free uracil.</text>
        <dbReference type="EC" id="3.2.2.27"/>
    </reaction>
</comment>
<dbReference type="InterPro" id="IPR005122">
    <property type="entry name" value="Uracil-DNA_glycosylase-like"/>
</dbReference>
<dbReference type="Gene3D" id="3.40.470.10">
    <property type="entry name" value="Uracil-DNA glycosylase-like domain"/>
    <property type="match status" value="1"/>
</dbReference>
<dbReference type="AlphaFoldDB" id="A0A1G7W4F1"/>
<evidence type="ECO:0000256" key="3">
    <source>
        <dbReference type="ARBA" id="ARBA00012030"/>
    </source>
</evidence>
<dbReference type="InterPro" id="IPR036895">
    <property type="entry name" value="Uracil-DNA_glycosylase-like_sf"/>
</dbReference>
<evidence type="ECO:0000256" key="12">
    <source>
        <dbReference type="SAM" id="MobiDB-lite"/>
    </source>
</evidence>
<dbReference type="EC" id="3.2.2.27" evidence="3"/>